<dbReference type="InterPro" id="IPR011089">
    <property type="entry name" value="GmrSD_C"/>
</dbReference>
<sequence>MNLEIWKIGTNVASIINEWQEEVFPFLKNFSFVIINDSKDKYLFKYNDPNAGAKQYIATWSWSKLRQNIISLIALGVLEVVDFNKNNYISDYRMILDGNVEFRTNLYFAEIPNDELVKNYLLSKEMTDQFDDYLESAKNSELNTNTDYDSNEEEAKISFFKSFRDIVFYNSFFICLLKEIHNLSMKKFAKLIDIEKETDANKFYKYFNNIINYNNLSIEEKEKIEELAIKFSFGSREKFNRLTNSSTKMNRKTKSDDDEHKYQSVLELEDKIVNESKQKNKPMKSEIKTFGELMHNIKNNGLTFKIPIYQRDYKWNKKMIEKLFDDILKATNCEKGNEIHYMGTLLVNRPNKQEIDHNILKIVDGQQRLTSLIIILKSLYDEALDRDIVPDPFLKDLLSNKNHENLIEKRFLRVTNNPDEEAFKELLAGKDVKNPHSLIWENFWYIKDKKINSEILSDQELFDLTEFLLTKVIFTITVDSSNNEFEIFENMNTKKVELETIELIKNIIMMNIEDEILEAGHEANINSIFNSKILENFKNNKKLDSAQINNFIAAFVNYYQYYLEENDEIYKNIQNVSNNKDELYTVFKEIILKEIGKFKNKKNEKMTNEQYIELINFLNKHIILFRSVTDKKIYQNQDNSTYVLSDILINLEKRSIYTPLLMFLVQKHINNDGELINHNELRKKIFVIENYENRFQVILYRGQSLTQTMKKIFEKLIGNSNVTAEFLKKQFNSSEIMGKLTTPSNEEFITNLKLKIYDKTFKNLLRRINFWISNDFSLDIDSNYEWFKISEGTREHIVPQTLTEEWKKMLMKGLNTNDESVVIQKHNELLETIGNELLINGSPNSKAQNKIFQEKNKSYKTDPNIKDYYQYKGFKNNNLELMDLSKKDEFNFKDIKERTEQIVKILLEIYSI</sequence>
<dbReference type="InterPro" id="IPR004919">
    <property type="entry name" value="GmrSD_N"/>
</dbReference>
<evidence type="ECO:0000313" key="4">
    <source>
        <dbReference type="Proteomes" id="UP000232063"/>
    </source>
</evidence>
<dbReference type="RefSeq" id="WP_025734831.1">
    <property type="nucleotide sequence ID" value="NZ_CP024963.1"/>
</dbReference>
<protein>
    <recommendedName>
        <fullName evidence="5">DUF262 domain-containing protein</fullName>
    </recommendedName>
</protein>
<accession>A0A2K8NTW5</accession>
<evidence type="ECO:0008006" key="5">
    <source>
        <dbReference type="Google" id="ProtNLM"/>
    </source>
</evidence>
<evidence type="ECO:0000313" key="3">
    <source>
        <dbReference type="EMBL" id="ATZ17295.1"/>
    </source>
</evidence>
<feature type="domain" description="GmrSD restriction endonucleases N-terminal" evidence="1">
    <location>
        <begin position="291"/>
        <end position="508"/>
    </location>
</feature>
<dbReference type="Pfam" id="PF03235">
    <property type="entry name" value="GmrSD_N"/>
    <property type="match status" value="1"/>
</dbReference>
<evidence type="ECO:0000259" key="1">
    <source>
        <dbReference type="Pfam" id="PF03235"/>
    </source>
</evidence>
<dbReference type="EMBL" id="CP024963">
    <property type="protein sequence ID" value="ATZ17295.1"/>
    <property type="molecule type" value="Genomic_DNA"/>
</dbReference>
<dbReference type="PANTHER" id="PTHR35149">
    <property type="entry name" value="SLL5132 PROTEIN"/>
    <property type="match status" value="1"/>
</dbReference>
<dbReference type="AlphaFoldDB" id="A0A2K8NTW5"/>
<name>A0A2K8NTW5_9MOLU</name>
<dbReference type="KEGG" id="elj:ELUMI_v1c05710"/>
<feature type="domain" description="GmrSD restriction endonucleases C-terminal" evidence="2">
    <location>
        <begin position="743"/>
        <end position="904"/>
    </location>
</feature>
<gene>
    <name evidence="3" type="ORF">ELUMI_v1c05710</name>
</gene>
<proteinExistence type="predicted"/>
<dbReference type="PANTHER" id="PTHR35149:SF1">
    <property type="entry name" value="DUF5655 DOMAIN-CONTAINING PROTEIN"/>
    <property type="match status" value="1"/>
</dbReference>
<keyword evidence="4" id="KW-1185">Reference proteome</keyword>
<dbReference type="OrthoDB" id="9798761at2"/>
<dbReference type="Proteomes" id="UP000232063">
    <property type="component" value="Chromosome"/>
</dbReference>
<organism evidence="3 4">
    <name type="scientific">Williamsoniiplasma luminosum</name>
    <dbReference type="NCBI Taxonomy" id="214888"/>
    <lineage>
        <taxon>Bacteria</taxon>
        <taxon>Bacillati</taxon>
        <taxon>Mycoplasmatota</taxon>
        <taxon>Mollicutes</taxon>
        <taxon>Entomoplasmatales</taxon>
        <taxon>Williamsoniiplasma</taxon>
    </lineage>
</organism>
<evidence type="ECO:0000259" key="2">
    <source>
        <dbReference type="Pfam" id="PF07510"/>
    </source>
</evidence>
<reference evidence="3 4" key="1">
    <citation type="submission" date="2017-11" db="EMBL/GenBank/DDBJ databases">
        <title>Genome sequence of Entomoplasma luminosum PIMN-1 (ATCC 49195).</title>
        <authorList>
            <person name="Lo W.-S."/>
            <person name="Gasparich G.E."/>
            <person name="Kuo C.-H."/>
        </authorList>
    </citation>
    <scope>NUCLEOTIDE SEQUENCE [LARGE SCALE GENOMIC DNA]</scope>
    <source>
        <strain evidence="3 4">PIMN-1</strain>
    </source>
</reference>
<dbReference type="Pfam" id="PF07510">
    <property type="entry name" value="GmrSD_C"/>
    <property type="match status" value="1"/>
</dbReference>